<dbReference type="GeneID" id="93674862"/>
<dbReference type="PANTHER" id="PTHR30026:SF20">
    <property type="entry name" value="OUTER MEMBRANE PROTEIN TOLC"/>
    <property type="match status" value="1"/>
</dbReference>
<evidence type="ECO:0000256" key="4">
    <source>
        <dbReference type="ARBA" id="ARBA00022452"/>
    </source>
</evidence>
<reference evidence="9 10" key="1">
    <citation type="submission" date="2018-06" db="EMBL/GenBank/DDBJ databases">
        <authorList>
            <consortium name="Pathogen Informatics"/>
            <person name="Doyle S."/>
        </authorList>
    </citation>
    <scope>NUCLEOTIDE SEQUENCE [LARGE SCALE GENOMIC DNA]</scope>
    <source>
        <strain evidence="9 10">NCTC11801</strain>
    </source>
</reference>
<proteinExistence type="inferred from homology"/>
<evidence type="ECO:0000256" key="3">
    <source>
        <dbReference type="ARBA" id="ARBA00022448"/>
    </source>
</evidence>
<feature type="chain" id="PRO_5016598324" evidence="8">
    <location>
        <begin position="21"/>
        <end position="206"/>
    </location>
</feature>
<comment type="similarity">
    <text evidence="2">Belongs to the outer membrane factor (OMF) (TC 1.B.17) family.</text>
</comment>
<dbReference type="GO" id="GO:0009279">
    <property type="term" value="C:cell outer membrane"/>
    <property type="evidence" value="ECO:0007669"/>
    <property type="project" value="UniProtKB-SubCell"/>
</dbReference>
<evidence type="ECO:0000313" key="9">
    <source>
        <dbReference type="EMBL" id="SUD99063.1"/>
    </source>
</evidence>
<dbReference type="EMBL" id="UGTZ01000002">
    <property type="protein sequence ID" value="SUD99063.1"/>
    <property type="molecule type" value="Genomic_DNA"/>
</dbReference>
<evidence type="ECO:0000256" key="1">
    <source>
        <dbReference type="ARBA" id="ARBA00004442"/>
    </source>
</evidence>
<name>A0A379LQ75_PRORE</name>
<feature type="signal peptide" evidence="8">
    <location>
        <begin position="1"/>
        <end position="20"/>
    </location>
</feature>
<dbReference type="GO" id="GO:0015288">
    <property type="term" value="F:porin activity"/>
    <property type="evidence" value="ECO:0007669"/>
    <property type="project" value="TreeGrafter"/>
</dbReference>
<dbReference type="SUPFAM" id="SSF56954">
    <property type="entry name" value="Outer membrane efflux proteins (OEP)"/>
    <property type="match status" value="1"/>
</dbReference>
<evidence type="ECO:0000313" key="10">
    <source>
        <dbReference type="Proteomes" id="UP000254208"/>
    </source>
</evidence>
<keyword evidence="4" id="KW-1134">Transmembrane beta strand</keyword>
<evidence type="ECO:0000256" key="6">
    <source>
        <dbReference type="ARBA" id="ARBA00023136"/>
    </source>
</evidence>
<keyword evidence="5" id="KW-0812">Transmembrane</keyword>
<evidence type="ECO:0000256" key="7">
    <source>
        <dbReference type="ARBA" id="ARBA00023237"/>
    </source>
</evidence>
<keyword evidence="7" id="KW-0998">Cell outer membrane</keyword>
<gene>
    <name evidence="9" type="ORF">NCTC11801_04790</name>
</gene>
<protein>
    <submittedName>
        <fullName evidence="9">Type I secretion outer membrane protein, TolC family</fullName>
    </submittedName>
</protein>
<dbReference type="PANTHER" id="PTHR30026">
    <property type="entry name" value="OUTER MEMBRANE PROTEIN TOLC"/>
    <property type="match status" value="1"/>
</dbReference>
<comment type="subcellular location">
    <subcellularLocation>
        <location evidence="1">Cell outer membrane</location>
    </subcellularLocation>
</comment>
<evidence type="ECO:0000256" key="2">
    <source>
        <dbReference type="ARBA" id="ARBA00007613"/>
    </source>
</evidence>
<dbReference type="Gene3D" id="1.20.1600.10">
    <property type="entry name" value="Outer membrane efflux proteins (OEP)"/>
    <property type="match status" value="1"/>
</dbReference>
<evidence type="ECO:0000256" key="5">
    <source>
        <dbReference type="ARBA" id="ARBA00022692"/>
    </source>
</evidence>
<dbReference type="Proteomes" id="UP000254208">
    <property type="component" value="Unassembled WGS sequence"/>
</dbReference>
<dbReference type="InterPro" id="IPR051906">
    <property type="entry name" value="TolC-like"/>
</dbReference>
<dbReference type="GO" id="GO:0015562">
    <property type="term" value="F:efflux transmembrane transporter activity"/>
    <property type="evidence" value="ECO:0007669"/>
    <property type="project" value="InterPro"/>
</dbReference>
<keyword evidence="6" id="KW-0472">Membrane</keyword>
<accession>A0A379LQ75</accession>
<dbReference type="InterPro" id="IPR003423">
    <property type="entry name" value="OMP_efflux"/>
</dbReference>
<dbReference type="RefSeq" id="WP_115168385.1">
    <property type="nucleotide sequence ID" value="NZ_CP077318.1"/>
</dbReference>
<keyword evidence="8" id="KW-0732">Signal</keyword>
<dbReference type="AlphaFoldDB" id="A0A379LQ75"/>
<dbReference type="Pfam" id="PF02321">
    <property type="entry name" value="OEP"/>
    <property type="match status" value="1"/>
</dbReference>
<dbReference type="GO" id="GO:1990281">
    <property type="term" value="C:efflux pump complex"/>
    <property type="evidence" value="ECO:0007669"/>
    <property type="project" value="TreeGrafter"/>
</dbReference>
<keyword evidence="3" id="KW-0813">Transport</keyword>
<evidence type="ECO:0000256" key="8">
    <source>
        <dbReference type="SAM" id="SignalP"/>
    </source>
</evidence>
<organism evidence="9 10">
    <name type="scientific">Providencia rettgeri</name>
    <dbReference type="NCBI Taxonomy" id="587"/>
    <lineage>
        <taxon>Bacteria</taxon>
        <taxon>Pseudomonadati</taxon>
        <taxon>Pseudomonadota</taxon>
        <taxon>Gammaproteobacteria</taxon>
        <taxon>Enterobacterales</taxon>
        <taxon>Morganellaceae</taxon>
        <taxon>Providencia</taxon>
    </lineage>
</organism>
<sequence length="206" mass="22669">MNKKTTLLAGFLFSSMAVSAGAPLSLSEAIHLADEYSFDVKKVTFEAKAAAARVDQAYAAYWPKIDLIAKTNNVCTGESQDYSASSDQLSQINAALLYTLYDFGVRSAQVDAAKYALESSEIKVTLQKEILIYDTFSAFIQYDSAVQQEQLSLDYLNQVKQLQQLINQRIAAGFSARSDKVRGDLALSEAKSRVEMGHVFNPVINL</sequence>